<keyword evidence="5" id="KW-1185">Reference proteome</keyword>
<dbReference type="EMBL" id="QPJB01000009">
    <property type="protein sequence ID" value="RCW32425.1"/>
    <property type="molecule type" value="Genomic_DNA"/>
</dbReference>
<keyword evidence="1" id="KW-0472">Membrane</keyword>
<accession>A0A368UWG6</accession>
<gene>
    <name evidence="3" type="ORF">DET51_109255</name>
    <name evidence="2" type="ORF">DET64_109255</name>
</gene>
<dbReference type="AlphaFoldDB" id="A0A368UWG6"/>
<protein>
    <submittedName>
        <fullName evidence="3">Uncharacterized protein</fullName>
    </submittedName>
</protein>
<sequence>MRDMDSMRLRRQILDWRDKWLTQVPATLEKDLPELIALLDVQINHISFKETFSTKGFAEKHLQPTYKCWVNRESEQIMKLAEKDLESITQSILEYKANVNEWIAADTSLRNVTELGLATTTTGVALLGIPAVASLSAKSAGFGLGLLGVTVVSWPIAIGGAAVIGTIAVLGGSRLSTFKDKAIRELKDSVGETIKSTVLGDSPEKPSVKAALQNHIRSAATAYLEELHRV</sequence>
<evidence type="ECO:0000256" key="1">
    <source>
        <dbReference type="SAM" id="Phobius"/>
    </source>
</evidence>
<evidence type="ECO:0000313" key="5">
    <source>
        <dbReference type="Proteomes" id="UP000253065"/>
    </source>
</evidence>
<proteinExistence type="predicted"/>
<evidence type="ECO:0000313" key="3">
    <source>
        <dbReference type="EMBL" id="RCW32425.1"/>
    </source>
</evidence>
<comment type="caution">
    <text evidence="3">The sequence shown here is derived from an EMBL/GenBank/DDBJ whole genome shotgun (WGS) entry which is preliminary data.</text>
</comment>
<keyword evidence="1" id="KW-0812">Transmembrane</keyword>
<reference evidence="3 4" key="1">
    <citation type="submission" date="2018-07" db="EMBL/GenBank/DDBJ databases">
        <title>Freshwater and sediment microbial communities from various areas in North America, analyzing microbe dynamics in response to fracking.</title>
        <authorList>
            <person name="Lamendella R."/>
        </authorList>
    </citation>
    <scope>NUCLEOTIDE SEQUENCE [LARGE SCALE GENOMIC DNA]</scope>
    <source>
        <strain evidence="3 4">114E</strain>
        <strain evidence="2 5">114E_o</strain>
    </source>
</reference>
<dbReference type="Proteomes" id="UP000253065">
    <property type="component" value="Unassembled WGS sequence"/>
</dbReference>
<evidence type="ECO:0000313" key="4">
    <source>
        <dbReference type="Proteomes" id="UP000252795"/>
    </source>
</evidence>
<dbReference type="RefSeq" id="WP_147232552.1">
    <property type="nucleotide sequence ID" value="NZ_QNSA01000009.1"/>
</dbReference>
<dbReference type="EMBL" id="QNSA01000009">
    <property type="protein sequence ID" value="RBP71125.1"/>
    <property type="molecule type" value="Genomic_DNA"/>
</dbReference>
<keyword evidence="1" id="KW-1133">Transmembrane helix</keyword>
<dbReference type="Proteomes" id="UP000252795">
    <property type="component" value="Unassembled WGS sequence"/>
</dbReference>
<name>A0A368UWG6_MARNT</name>
<feature type="transmembrane region" description="Helical" evidence="1">
    <location>
        <begin position="115"/>
        <end position="136"/>
    </location>
</feature>
<organism evidence="3 4">
    <name type="scientific">Marinobacter nauticus</name>
    <name type="common">Marinobacter hydrocarbonoclasticus</name>
    <name type="synonym">Marinobacter aquaeolei</name>
    <dbReference type="NCBI Taxonomy" id="2743"/>
    <lineage>
        <taxon>Bacteria</taxon>
        <taxon>Pseudomonadati</taxon>
        <taxon>Pseudomonadota</taxon>
        <taxon>Gammaproteobacteria</taxon>
        <taxon>Pseudomonadales</taxon>
        <taxon>Marinobacteraceae</taxon>
        <taxon>Marinobacter</taxon>
    </lineage>
</organism>
<feature type="transmembrane region" description="Helical" evidence="1">
    <location>
        <begin position="142"/>
        <end position="171"/>
    </location>
</feature>
<evidence type="ECO:0000313" key="2">
    <source>
        <dbReference type="EMBL" id="RBP71125.1"/>
    </source>
</evidence>